<evidence type="ECO:0000256" key="1">
    <source>
        <dbReference type="SAM" id="MobiDB-lite"/>
    </source>
</evidence>
<name>A0AAD7E423_9AGAR</name>
<accession>A0AAD7E423</accession>
<dbReference type="EMBL" id="JARJCW010000003">
    <property type="protein sequence ID" value="KAJ7227264.1"/>
    <property type="molecule type" value="Genomic_DNA"/>
</dbReference>
<feature type="compositionally biased region" description="Low complexity" evidence="1">
    <location>
        <begin position="168"/>
        <end position="183"/>
    </location>
</feature>
<gene>
    <name evidence="2" type="ORF">GGX14DRAFT_629113</name>
</gene>
<feature type="compositionally biased region" description="Gly residues" evidence="1">
    <location>
        <begin position="350"/>
        <end position="359"/>
    </location>
</feature>
<sequence>MCFKLKHSDPPSALQQLNWHNGASRTRTSSRSVERGEPVVHRHVRAAGLHARPSVFQAYMQGACSERRHTVECPATTLTLSFSTTTPSATSDPALVVALREREPPPGRCAVGYLSLSPSSPLFAAFFSLCAFWCLHGGRSCTKRSTTYARINHRCVRAADVCGSIRSDATAGGSSSSGALSSSPPGMRSEKCGVLGAEQLGSQTPHAARSQRHHGVGRLNDLQRAQACCCALGTSFATSLWTCALWASSRTSSSRGYMPFDRETAKAEMDEIIAGDYPLRISSYTCALWAGGELERVIITATWACYESDKSVTFVEDGWRYCILYEPTDTPEAGSTGGSGASFISNPSSGGSGGSGSAGSTGNDKGSTGGGGGKEKGDGDDDDEENGRDGGEAMDDDEPRNPYHRNIELIPTNYSSPKLHDGNERIVKQAAIAFSQAWSPPYPSFTISPTTEPKSLLFHATRASCLPSFGFDGIKIQTRPNELHAFGAFYTSNSLAHAVMHCLTYHHSPNPEQVDPVAVIVFAVEPKHILGNIEGFKAHVLEVPANDSLWFRDKYRDFSVFVNKNWASDPIARREQSKSKMDFIVAPICVSPSIERNVGLVPAPELGGSRPLQVAAATRKAAMYLDGCVVNVRVISNPQHAV</sequence>
<evidence type="ECO:0000313" key="3">
    <source>
        <dbReference type="Proteomes" id="UP001219525"/>
    </source>
</evidence>
<protein>
    <submittedName>
        <fullName evidence="2">Uncharacterized protein</fullName>
    </submittedName>
</protein>
<evidence type="ECO:0000313" key="2">
    <source>
        <dbReference type="EMBL" id="KAJ7227264.1"/>
    </source>
</evidence>
<reference evidence="2" key="1">
    <citation type="submission" date="2023-03" db="EMBL/GenBank/DDBJ databases">
        <title>Massive genome expansion in bonnet fungi (Mycena s.s.) driven by repeated elements and novel gene families across ecological guilds.</title>
        <authorList>
            <consortium name="Lawrence Berkeley National Laboratory"/>
            <person name="Harder C.B."/>
            <person name="Miyauchi S."/>
            <person name="Viragh M."/>
            <person name="Kuo A."/>
            <person name="Thoen E."/>
            <person name="Andreopoulos B."/>
            <person name="Lu D."/>
            <person name="Skrede I."/>
            <person name="Drula E."/>
            <person name="Henrissat B."/>
            <person name="Morin E."/>
            <person name="Kohler A."/>
            <person name="Barry K."/>
            <person name="LaButti K."/>
            <person name="Morin E."/>
            <person name="Salamov A."/>
            <person name="Lipzen A."/>
            <person name="Mereny Z."/>
            <person name="Hegedus B."/>
            <person name="Baldrian P."/>
            <person name="Stursova M."/>
            <person name="Weitz H."/>
            <person name="Taylor A."/>
            <person name="Grigoriev I.V."/>
            <person name="Nagy L.G."/>
            <person name="Martin F."/>
            <person name="Kauserud H."/>
        </authorList>
    </citation>
    <scope>NUCLEOTIDE SEQUENCE</scope>
    <source>
        <strain evidence="2">9144</strain>
    </source>
</reference>
<feature type="compositionally biased region" description="Acidic residues" evidence="1">
    <location>
        <begin position="378"/>
        <end position="398"/>
    </location>
</feature>
<feature type="region of interest" description="Disordered" evidence="1">
    <location>
        <begin position="168"/>
        <end position="188"/>
    </location>
</feature>
<organism evidence="2 3">
    <name type="scientific">Mycena pura</name>
    <dbReference type="NCBI Taxonomy" id="153505"/>
    <lineage>
        <taxon>Eukaryota</taxon>
        <taxon>Fungi</taxon>
        <taxon>Dikarya</taxon>
        <taxon>Basidiomycota</taxon>
        <taxon>Agaricomycotina</taxon>
        <taxon>Agaricomycetes</taxon>
        <taxon>Agaricomycetidae</taxon>
        <taxon>Agaricales</taxon>
        <taxon>Marasmiineae</taxon>
        <taxon>Mycenaceae</taxon>
        <taxon>Mycena</taxon>
    </lineage>
</organism>
<dbReference type="Proteomes" id="UP001219525">
    <property type="component" value="Unassembled WGS sequence"/>
</dbReference>
<keyword evidence="3" id="KW-1185">Reference proteome</keyword>
<dbReference type="AlphaFoldDB" id="A0AAD7E423"/>
<proteinExistence type="predicted"/>
<comment type="caution">
    <text evidence="2">The sequence shown here is derived from an EMBL/GenBank/DDBJ whole genome shotgun (WGS) entry which is preliminary data.</text>
</comment>
<feature type="region of interest" description="Disordered" evidence="1">
    <location>
        <begin position="332"/>
        <end position="404"/>
    </location>
</feature>